<dbReference type="SUPFAM" id="SSF52172">
    <property type="entry name" value="CheY-like"/>
    <property type="match status" value="1"/>
</dbReference>
<dbReference type="InterPro" id="IPR050706">
    <property type="entry name" value="Cyclic-di-GMP_PDE-like"/>
</dbReference>
<evidence type="ECO:0000256" key="1">
    <source>
        <dbReference type="PROSITE-ProRule" id="PRU00169"/>
    </source>
</evidence>
<dbReference type="RefSeq" id="WP_046278831.1">
    <property type="nucleotide sequence ID" value="NZ_LATL02000164.1"/>
</dbReference>
<feature type="domain" description="EAL" evidence="3">
    <location>
        <begin position="317"/>
        <end position="571"/>
    </location>
</feature>
<dbReference type="InterPro" id="IPR029787">
    <property type="entry name" value="Nucleotide_cyclase"/>
</dbReference>
<evidence type="ECO:0000259" key="3">
    <source>
        <dbReference type="PROSITE" id="PS50883"/>
    </source>
</evidence>
<dbReference type="FunFam" id="3.20.20.450:FF:000001">
    <property type="entry name" value="Cyclic di-GMP phosphodiesterase yahA"/>
    <property type="match status" value="1"/>
</dbReference>
<evidence type="ECO:0000259" key="4">
    <source>
        <dbReference type="PROSITE" id="PS50887"/>
    </source>
</evidence>
<keyword evidence="5" id="KW-0808">Transferase</keyword>
<dbReference type="EMBL" id="LATL02000164">
    <property type="protein sequence ID" value="KKD37821.1"/>
    <property type="molecule type" value="Genomic_DNA"/>
</dbReference>
<dbReference type="PROSITE" id="PS50887">
    <property type="entry name" value="GGDEF"/>
    <property type="match status" value="1"/>
</dbReference>
<protein>
    <submittedName>
        <fullName evidence="5">Histidine kinase</fullName>
    </submittedName>
</protein>
<feature type="domain" description="Response regulatory" evidence="2">
    <location>
        <begin position="3"/>
        <end position="119"/>
    </location>
</feature>
<keyword evidence="5" id="KW-0418">Kinase</keyword>
<dbReference type="PATRIC" id="fig|1637645.4.peg.3267"/>
<evidence type="ECO:0000259" key="2">
    <source>
        <dbReference type="PROSITE" id="PS50110"/>
    </source>
</evidence>
<dbReference type="GO" id="GO:0000160">
    <property type="term" value="P:phosphorelay signal transduction system"/>
    <property type="evidence" value="ECO:0007669"/>
    <property type="project" value="InterPro"/>
</dbReference>
<sequence>MKKILIIEDEEMIRINIKELLEVEEFEVWEAENGEEGIKLAQVHQPDLILCDVMMPKLNGYAVLQQLRCDPLTATIPFIFMTALADRSNIRKGMELGADDYISKPCTATELLKAITVRLEKHSIVKQHYQSQVQKVQEQLKQLIYIDNITNLPNRLGLREQFENVKQSLNPDQYRLIPIISVNIDRFRRINESWGYDASSCLLKAVGERMIQQLRNRAKVSHLNEEKFVIILEAITDQNTAFKLAEMLLKNLSLPFFIYDKEVFLTFSIGIAFYPRDGDEIDQLLDRSQTAVSQSQQKGGNRYEYYQASWETKDHDQIALETDLRRALDRNELQLYYQPKVDLKTGKIMGAEALIRWFESKRGFVSPAVFIPIAEESGLIEPIGEWVLRTACKQTKAWHKLGLNAMQIAVNLSGRQFNLPHIRQKILEILLAEGLPPTCLELELTESFLVEHEEASIQKLNHLKALGLQIAIDDFGTGYSSLSYLQQFPFDVLKLDRCFIQNLDQNSKNQVIVEAVIKMAHQLNLQVVAEGVETQEELDLLQQYHCDIIQGYLFSRPLPAEEFLALFEKGQHLKSQP</sequence>
<dbReference type="InterPro" id="IPR011006">
    <property type="entry name" value="CheY-like_superfamily"/>
</dbReference>
<gene>
    <name evidence="5" type="ORF">WN50_12265</name>
</gene>
<dbReference type="CDD" id="cd01949">
    <property type="entry name" value="GGDEF"/>
    <property type="match status" value="1"/>
</dbReference>
<comment type="caution">
    <text evidence="5">The sequence shown here is derived from an EMBL/GenBank/DDBJ whole genome shotgun (WGS) entry which is preliminary data.</text>
</comment>
<dbReference type="SMART" id="SM00448">
    <property type="entry name" value="REC"/>
    <property type="match status" value="1"/>
</dbReference>
<feature type="modified residue" description="4-aspartylphosphate" evidence="1">
    <location>
        <position position="52"/>
    </location>
</feature>
<dbReference type="InterPro" id="IPR043128">
    <property type="entry name" value="Rev_trsase/Diguanyl_cyclase"/>
</dbReference>
<dbReference type="NCBIfam" id="TIGR00254">
    <property type="entry name" value="GGDEF"/>
    <property type="match status" value="1"/>
</dbReference>
<dbReference type="InterPro" id="IPR001633">
    <property type="entry name" value="EAL_dom"/>
</dbReference>
<dbReference type="GO" id="GO:0016301">
    <property type="term" value="F:kinase activity"/>
    <property type="evidence" value="ECO:0007669"/>
    <property type="project" value="UniProtKB-KW"/>
</dbReference>
<dbReference type="SUPFAM" id="SSF55073">
    <property type="entry name" value="Nucleotide cyclase"/>
    <property type="match status" value="1"/>
</dbReference>
<dbReference type="OrthoDB" id="9805474at2"/>
<feature type="domain" description="GGDEF" evidence="4">
    <location>
        <begin position="175"/>
        <end position="308"/>
    </location>
</feature>
<dbReference type="PANTHER" id="PTHR33121">
    <property type="entry name" value="CYCLIC DI-GMP PHOSPHODIESTERASE PDEF"/>
    <property type="match status" value="1"/>
</dbReference>
<dbReference type="SMART" id="SM00052">
    <property type="entry name" value="EAL"/>
    <property type="match status" value="1"/>
</dbReference>
<accession>A0A0F5YG07</accession>
<proteinExistence type="predicted"/>
<dbReference type="InterPro" id="IPR000160">
    <property type="entry name" value="GGDEF_dom"/>
</dbReference>
<dbReference type="PANTHER" id="PTHR33121:SF71">
    <property type="entry name" value="OXYGEN SENSOR PROTEIN DOSP"/>
    <property type="match status" value="1"/>
</dbReference>
<dbReference type="CDD" id="cd01948">
    <property type="entry name" value="EAL"/>
    <property type="match status" value="1"/>
</dbReference>
<dbReference type="PROSITE" id="PS50110">
    <property type="entry name" value="RESPONSE_REGULATORY"/>
    <property type="match status" value="1"/>
</dbReference>
<dbReference type="GO" id="GO:0071111">
    <property type="term" value="F:cyclic-guanylate-specific phosphodiesterase activity"/>
    <property type="evidence" value="ECO:0007669"/>
    <property type="project" value="InterPro"/>
</dbReference>
<organism evidence="5 6">
    <name type="scientific">Limnoraphis robusta CS-951</name>
    <dbReference type="NCBI Taxonomy" id="1637645"/>
    <lineage>
        <taxon>Bacteria</taxon>
        <taxon>Bacillati</taxon>
        <taxon>Cyanobacteriota</taxon>
        <taxon>Cyanophyceae</taxon>
        <taxon>Oscillatoriophycideae</taxon>
        <taxon>Oscillatoriales</taxon>
        <taxon>Sirenicapillariaceae</taxon>
        <taxon>Limnoraphis</taxon>
    </lineage>
</organism>
<dbReference type="Pfam" id="PF00990">
    <property type="entry name" value="GGDEF"/>
    <property type="match status" value="1"/>
</dbReference>
<dbReference type="InterPro" id="IPR001789">
    <property type="entry name" value="Sig_transdc_resp-reg_receiver"/>
</dbReference>
<dbReference type="Gene3D" id="3.20.20.450">
    <property type="entry name" value="EAL domain"/>
    <property type="match status" value="1"/>
</dbReference>
<reference evidence="5 6" key="1">
    <citation type="submission" date="2015-06" db="EMBL/GenBank/DDBJ databases">
        <title>Draft genome assembly of filamentous brackish cyanobacterium Limnoraphis robusta strain CS-951.</title>
        <authorList>
            <person name="Willis A."/>
            <person name="Parks M."/>
            <person name="Burford M.A."/>
        </authorList>
    </citation>
    <scope>NUCLEOTIDE SEQUENCE [LARGE SCALE GENOMIC DNA]</scope>
    <source>
        <strain evidence="5 6">CS-951</strain>
    </source>
</reference>
<dbReference type="Pfam" id="PF00072">
    <property type="entry name" value="Response_reg"/>
    <property type="match status" value="1"/>
</dbReference>
<dbReference type="InterPro" id="IPR035919">
    <property type="entry name" value="EAL_sf"/>
</dbReference>
<dbReference type="PROSITE" id="PS50883">
    <property type="entry name" value="EAL"/>
    <property type="match status" value="1"/>
</dbReference>
<dbReference type="Gene3D" id="3.30.70.270">
    <property type="match status" value="1"/>
</dbReference>
<dbReference type="Gene3D" id="3.40.50.2300">
    <property type="match status" value="1"/>
</dbReference>
<dbReference type="SUPFAM" id="SSF141868">
    <property type="entry name" value="EAL domain-like"/>
    <property type="match status" value="1"/>
</dbReference>
<evidence type="ECO:0000313" key="6">
    <source>
        <dbReference type="Proteomes" id="UP000033607"/>
    </source>
</evidence>
<keyword evidence="1" id="KW-0597">Phosphoprotein</keyword>
<dbReference type="SMART" id="SM00267">
    <property type="entry name" value="GGDEF"/>
    <property type="match status" value="1"/>
</dbReference>
<dbReference type="Proteomes" id="UP000033607">
    <property type="component" value="Unassembled WGS sequence"/>
</dbReference>
<dbReference type="Pfam" id="PF00563">
    <property type="entry name" value="EAL"/>
    <property type="match status" value="1"/>
</dbReference>
<evidence type="ECO:0000313" key="5">
    <source>
        <dbReference type="EMBL" id="KKD37821.1"/>
    </source>
</evidence>
<name>A0A0F5YG07_9CYAN</name>
<dbReference type="AlphaFoldDB" id="A0A0F5YG07"/>